<feature type="transmembrane region" description="Helical" evidence="6">
    <location>
        <begin position="12"/>
        <end position="37"/>
    </location>
</feature>
<name>A0A9W8E600_9FUNG</name>
<evidence type="ECO:0000313" key="9">
    <source>
        <dbReference type="Proteomes" id="UP001150925"/>
    </source>
</evidence>
<dbReference type="InterPro" id="IPR021771">
    <property type="entry name" value="Triacylglycerol_lipase_N"/>
</dbReference>
<dbReference type="InterPro" id="IPR050301">
    <property type="entry name" value="NTE"/>
</dbReference>
<evidence type="ECO:0000256" key="6">
    <source>
        <dbReference type="SAM" id="Phobius"/>
    </source>
</evidence>
<dbReference type="SUPFAM" id="SSF52151">
    <property type="entry name" value="FabD/lysophospholipase-like"/>
    <property type="match status" value="1"/>
</dbReference>
<dbReference type="GO" id="GO:0004806">
    <property type="term" value="F:triacylglycerol lipase activity"/>
    <property type="evidence" value="ECO:0007669"/>
    <property type="project" value="UniProtKB-EC"/>
</dbReference>
<gene>
    <name evidence="8" type="primary">TGL3</name>
    <name evidence="8" type="ORF">IWQ62_003782</name>
</gene>
<protein>
    <submittedName>
        <fullName evidence="8">Triacylglycerol lipase</fullName>
        <ecNumber evidence="8">3.1.1.3</ecNumber>
    </submittedName>
</protein>
<dbReference type="GO" id="GO:0006641">
    <property type="term" value="P:triglyceride metabolic process"/>
    <property type="evidence" value="ECO:0007669"/>
    <property type="project" value="UniProtKB-ARBA"/>
</dbReference>
<dbReference type="InterPro" id="IPR016035">
    <property type="entry name" value="Acyl_Trfase/lysoPLipase"/>
</dbReference>
<dbReference type="Pfam" id="PF11815">
    <property type="entry name" value="DUF3336"/>
    <property type="match status" value="1"/>
</dbReference>
<evidence type="ECO:0000256" key="2">
    <source>
        <dbReference type="ARBA" id="ARBA00022963"/>
    </source>
</evidence>
<dbReference type="InterPro" id="IPR002641">
    <property type="entry name" value="PNPLA_dom"/>
</dbReference>
<comment type="caution">
    <text evidence="4">Lacks conserved residue(s) required for the propagation of feature annotation.</text>
</comment>
<dbReference type="Gene3D" id="3.40.1090.10">
    <property type="entry name" value="Cytosolic phospholipase A2 catalytic domain"/>
    <property type="match status" value="1"/>
</dbReference>
<keyword evidence="6" id="KW-1133">Transmembrane helix</keyword>
<feature type="domain" description="PNPLA" evidence="7">
    <location>
        <begin position="184"/>
        <end position="364"/>
    </location>
</feature>
<evidence type="ECO:0000259" key="7">
    <source>
        <dbReference type="PROSITE" id="PS51635"/>
    </source>
</evidence>
<dbReference type="PROSITE" id="PS51635">
    <property type="entry name" value="PNPLA"/>
    <property type="match status" value="1"/>
</dbReference>
<feature type="region of interest" description="Disordered" evidence="5">
    <location>
        <begin position="523"/>
        <end position="545"/>
    </location>
</feature>
<evidence type="ECO:0000313" key="8">
    <source>
        <dbReference type="EMBL" id="KAJ1961681.1"/>
    </source>
</evidence>
<keyword evidence="3" id="KW-0443">Lipid metabolism</keyword>
<dbReference type="PANTHER" id="PTHR14226">
    <property type="entry name" value="NEUROPATHY TARGET ESTERASE/SWISS CHEESE D.MELANOGASTER"/>
    <property type="match status" value="1"/>
</dbReference>
<keyword evidence="2" id="KW-0442">Lipid degradation</keyword>
<keyword evidence="1 8" id="KW-0378">Hydrolase</keyword>
<organism evidence="8 9">
    <name type="scientific">Dispira parvispora</name>
    <dbReference type="NCBI Taxonomy" id="1520584"/>
    <lineage>
        <taxon>Eukaryota</taxon>
        <taxon>Fungi</taxon>
        <taxon>Fungi incertae sedis</taxon>
        <taxon>Zoopagomycota</taxon>
        <taxon>Kickxellomycotina</taxon>
        <taxon>Dimargaritomycetes</taxon>
        <taxon>Dimargaritales</taxon>
        <taxon>Dimargaritaceae</taxon>
        <taxon>Dispira</taxon>
    </lineage>
</organism>
<evidence type="ECO:0000256" key="3">
    <source>
        <dbReference type="ARBA" id="ARBA00023098"/>
    </source>
</evidence>
<proteinExistence type="predicted"/>
<dbReference type="EMBL" id="JANBPY010001088">
    <property type="protein sequence ID" value="KAJ1961681.1"/>
    <property type="molecule type" value="Genomic_DNA"/>
</dbReference>
<dbReference type="Pfam" id="PF01734">
    <property type="entry name" value="Patatin"/>
    <property type="match status" value="1"/>
</dbReference>
<dbReference type="GO" id="GO:0016042">
    <property type="term" value="P:lipid catabolic process"/>
    <property type="evidence" value="ECO:0007669"/>
    <property type="project" value="UniProtKB-KW"/>
</dbReference>
<reference evidence="8" key="1">
    <citation type="submission" date="2022-07" db="EMBL/GenBank/DDBJ databases">
        <title>Phylogenomic reconstructions and comparative analyses of Kickxellomycotina fungi.</title>
        <authorList>
            <person name="Reynolds N.K."/>
            <person name="Stajich J.E."/>
            <person name="Barry K."/>
            <person name="Grigoriev I.V."/>
            <person name="Crous P."/>
            <person name="Smith M.E."/>
        </authorList>
    </citation>
    <scope>NUCLEOTIDE SEQUENCE</scope>
    <source>
        <strain evidence="8">RSA 1196</strain>
    </source>
</reference>
<feature type="compositionally biased region" description="Basic and acidic residues" evidence="5">
    <location>
        <begin position="525"/>
        <end position="536"/>
    </location>
</feature>
<comment type="caution">
    <text evidence="8">The sequence shown here is derived from an EMBL/GenBank/DDBJ whole genome shotgun (WGS) entry which is preliminary data.</text>
</comment>
<dbReference type="OrthoDB" id="10049244at2759"/>
<sequence length="545" mass="62985">LRWVQRAFNSYLGLVLAWVYLWAEVFHYWVLALHTWLARPSLQRELTERLHTATSYEQWYTSATQLDRLLGWEDWRHNPVSDLYDYRLIESRLERLCDIGITNDLTAMVFLLRSGLVRNLGGINEHQLFSRASHAGTKLLIEEYTYRVVNILEFIRQSDTLSIPRPLKASLFYDTRQCYGRTALVLNGGSTFGLCHLGVAKALWQHRLLPRIVYGKAVGALIGALLCCYDDQQLITLFQTLEIDLSAFLRVKRQGHLLRKLTRYFKFGYLMNVQVLEECIRDNIGDMTFEEAHRKTGRVLNIALSPQQNHESQLLLNYLTAPNVVIWTAACASTSQLGLFERVDLLIKDVQGQLRTWSPSLACEYSSSHWPSEVNQPNTRLAELFNVNHCIISDASLKNLPLFTWYTKFAPHWVRQLVRSTLGELLHQMRQLHQLCLLPTILAGFISRRVASNVTVSPSFTLVDLYNMYSRPTPASLHYWVLKGEQATWPRIPLIYNRCIIEFTLDNALDDFGKHSAFTRSKNHSSVDEVSKTEPPKRKRTQSFH</sequence>
<evidence type="ECO:0000256" key="1">
    <source>
        <dbReference type="ARBA" id="ARBA00022801"/>
    </source>
</evidence>
<evidence type="ECO:0000256" key="5">
    <source>
        <dbReference type="SAM" id="MobiDB-lite"/>
    </source>
</evidence>
<dbReference type="AlphaFoldDB" id="A0A9W8E600"/>
<dbReference type="PANTHER" id="PTHR14226:SF44">
    <property type="entry name" value="TRIACYLGLYCEROL LIPASE 3"/>
    <property type="match status" value="1"/>
</dbReference>
<accession>A0A9W8E600</accession>
<keyword evidence="6" id="KW-0812">Transmembrane</keyword>
<keyword evidence="9" id="KW-1185">Reference proteome</keyword>
<dbReference type="Proteomes" id="UP001150925">
    <property type="component" value="Unassembled WGS sequence"/>
</dbReference>
<evidence type="ECO:0000256" key="4">
    <source>
        <dbReference type="PROSITE-ProRule" id="PRU01161"/>
    </source>
</evidence>
<keyword evidence="6" id="KW-0472">Membrane</keyword>
<feature type="non-terminal residue" evidence="8">
    <location>
        <position position="1"/>
    </location>
</feature>
<dbReference type="EC" id="3.1.1.3" evidence="8"/>